<evidence type="ECO:0000256" key="1">
    <source>
        <dbReference type="SAM" id="MobiDB-lite"/>
    </source>
</evidence>
<sequence length="190" mass="22093">MIVLALIVVVIFVVVSIYFYFRSERLQHELMQQKRESVQTRKDYKLLMDTLAVVAAKQSEFYLFRYNATKEKAEKIAPTIASDMALIWPIVNNYSAIFRSCSSGKEKLRPIVEKCFESYKIGSFKEFLRFISGQEKHIKRMWASDNLNGFMSMMEALLTEQQGELAKVKPIKKQPSQPQPTVEFQKFNQG</sequence>
<evidence type="ECO:0000256" key="2">
    <source>
        <dbReference type="SAM" id="Phobius"/>
    </source>
</evidence>
<protein>
    <submittedName>
        <fullName evidence="3">Uncharacterized protein</fullName>
    </submittedName>
</protein>
<evidence type="ECO:0000313" key="4">
    <source>
        <dbReference type="Proteomes" id="UP000568664"/>
    </source>
</evidence>
<dbReference type="AlphaFoldDB" id="A0A7Y0LBG4"/>
<feature type="region of interest" description="Disordered" evidence="1">
    <location>
        <begin position="169"/>
        <end position="190"/>
    </location>
</feature>
<accession>A0A7Y0LBG4</accession>
<evidence type="ECO:0000313" key="3">
    <source>
        <dbReference type="EMBL" id="NMP30631.1"/>
    </source>
</evidence>
<dbReference type="Proteomes" id="UP000568664">
    <property type="component" value="Unassembled WGS sequence"/>
</dbReference>
<name>A0A7Y0LBG4_9GAMM</name>
<gene>
    <name evidence="3" type="ORF">HII17_03565</name>
</gene>
<proteinExistence type="predicted"/>
<feature type="transmembrane region" description="Helical" evidence="2">
    <location>
        <begin position="6"/>
        <end position="21"/>
    </location>
</feature>
<keyword evidence="2" id="KW-0472">Membrane</keyword>
<comment type="caution">
    <text evidence="3">The sequence shown here is derived from an EMBL/GenBank/DDBJ whole genome shotgun (WGS) entry which is preliminary data.</text>
</comment>
<dbReference type="EMBL" id="JABBXH010000001">
    <property type="protein sequence ID" value="NMP30631.1"/>
    <property type="molecule type" value="Genomic_DNA"/>
</dbReference>
<dbReference type="RefSeq" id="WP_169073920.1">
    <property type="nucleotide sequence ID" value="NZ_JABBXH010000001.1"/>
</dbReference>
<reference evidence="3 4" key="1">
    <citation type="submission" date="2020-04" db="EMBL/GenBank/DDBJ databases">
        <title>Thalassotalea sp. M1531, isolated from the surface of marine red alga.</title>
        <authorList>
            <person name="Pang L."/>
            <person name="Lu D.-C."/>
        </authorList>
    </citation>
    <scope>NUCLEOTIDE SEQUENCE [LARGE SCALE GENOMIC DNA]</scope>
    <source>
        <strain evidence="3 4">M1531</strain>
    </source>
</reference>
<keyword evidence="4" id="KW-1185">Reference proteome</keyword>
<organism evidence="3 4">
    <name type="scientific">Thalassotalea algicola</name>
    <dbReference type="NCBI Taxonomy" id="2716224"/>
    <lineage>
        <taxon>Bacteria</taxon>
        <taxon>Pseudomonadati</taxon>
        <taxon>Pseudomonadota</taxon>
        <taxon>Gammaproteobacteria</taxon>
        <taxon>Alteromonadales</taxon>
        <taxon>Colwelliaceae</taxon>
        <taxon>Thalassotalea</taxon>
    </lineage>
</organism>
<keyword evidence="2" id="KW-1133">Transmembrane helix</keyword>
<keyword evidence="2" id="KW-0812">Transmembrane</keyword>